<dbReference type="InterPro" id="IPR050492">
    <property type="entry name" value="Bact_metal-bind_prot9"/>
</dbReference>
<dbReference type="InterPro" id="IPR006128">
    <property type="entry name" value="Lipoprotein_PsaA-like"/>
</dbReference>
<proteinExistence type="inferred from homology"/>
<dbReference type="InterPro" id="IPR006129">
    <property type="entry name" value="AdhesinB"/>
</dbReference>
<dbReference type="Proteomes" id="UP001250214">
    <property type="component" value="Unassembled WGS sequence"/>
</dbReference>
<keyword evidence="3" id="KW-0732">Signal</keyword>
<gene>
    <name evidence="5" type="ORF">RIF23_16930</name>
</gene>
<dbReference type="PROSITE" id="PS51257">
    <property type="entry name" value="PROKAR_LIPOPROTEIN"/>
    <property type="match status" value="1"/>
</dbReference>
<sequence>MRFGGQRQPGVTARLLTSGLLVGAVAGCGSDTDSADVTVVTSVYPLEWLAEEIVANTEADISVTNLTEPGLDPHDLELSPRQVGQIGDADLVFYIEGMQPAVDDAVAQQTDASDGTGSTALNVADIVELRTVDVANTGAEEGDEDPHMWLDPELFATTAEAFADQLAATVDSGAHPDAADDLTGAAEEVSAELDDIDEEYQRGLADCELRTFVVSHAAFGYLADRYDLEQISISGIEPETEPSPARMREVTDLVNDSGVSTIFTEVLVSPQVAETIAAETGVSVEVLDALEGLAEDSPGDDYPSIMRANLDALTGALDCSGS</sequence>
<evidence type="ECO:0000313" key="5">
    <source>
        <dbReference type="EMBL" id="MDS1271978.1"/>
    </source>
</evidence>
<evidence type="ECO:0000313" key="6">
    <source>
        <dbReference type="Proteomes" id="UP001250214"/>
    </source>
</evidence>
<evidence type="ECO:0000256" key="1">
    <source>
        <dbReference type="ARBA" id="ARBA00011028"/>
    </source>
</evidence>
<dbReference type="SUPFAM" id="SSF53807">
    <property type="entry name" value="Helical backbone' metal receptor"/>
    <property type="match status" value="1"/>
</dbReference>
<accession>A0ABU2H9L7</accession>
<dbReference type="EMBL" id="JAVLVT010000009">
    <property type="protein sequence ID" value="MDS1271978.1"/>
    <property type="molecule type" value="Genomic_DNA"/>
</dbReference>
<name>A0ABU2H9L7_9ACTN</name>
<comment type="similarity">
    <text evidence="1 4">Belongs to the bacterial solute-binding protein 9 family.</text>
</comment>
<comment type="caution">
    <text evidence="5">The sequence shown here is derived from an EMBL/GenBank/DDBJ whole genome shotgun (WGS) entry which is preliminary data.</text>
</comment>
<keyword evidence="6" id="KW-1185">Reference proteome</keyword>
<evidence type="ECO:0000256" key="2">
    <source>
        <dbReference type="ARBA" id="ARBA00022448"/>
    </source>
</evidence>
<evidence type="ECO:0000256" key="3">
    <source>
        <dbReference type="ARBA" id="ARBA00022729"/>
    </source>
</evidence>
<dbReference type="PRINTS" id="PR00691">
    <property type="entry name" value="ADHESINB"/>
</dbReference>
<dbReference type="InterPro" id="IPR006127">
    <property type="entry name" value="ZnuA-like"/>
</dbReference>
<dbReference type="PRINTS" id="PR00690">
    <property type="entry name" value="ADHESNFAMILY"/>
</dbReference>
<evidence type="ECO:0000256" key="4">
    <source>
        <dbReference type="RuleBase" id="RU003512"/>
    </source>
</evidence>
<dbReference type="PANTHER" id="PTHR42953:SF3">
    <property type="entry name" value="HIGH-AFFINITY ZINC UPTAKE SYSTEM PROTEIN ZNUA"/>
    <property type="match status" value="1"/>
</dbReference>
<dbReference type="RefSeq" id="WP_310913538.1">
    <property type="nucleotide sequence ID" value="NZ_JAVLVT010000009.1"/>
</dbReference>
<keyword evidence="2 4" id="KW-0813">Transport</keyword>
<protein>
    <submittedName>
        <fullName evidence="5">Metal ABC transporter substrate-binding protein</fullName>
    </submittedName>
</protein>
<dbReference type="Pfam" id="PF01297">
    <property type="entry name" value="ZnuA"/>
    <property type="match status" value="1"/>
</dbReference>
<dbReference type="Gene3D" id="3.40.50.1980">
    <property type="entry name" value="Nitrogenase molybdenum iron protein domain"/>
    <property type="match status" value="2"/>
</dbReference>
<dbReference type="PANTHER" id="PTHR42953">
    <property type="entry name" value="HIGH-AFFINITY ZINC UPTAKE SYSTEM PROTEIN ZNUA-RELATED"/>
    <property type="match status" value="1"/>
</dbReference>
<reference evidence="6" key="1">
    <citation type="submission" date="2023-07" db="EMBL/GenBank/DDBJ databases">
        <title>Novel species in the genus Lipingzhangella isolated from Sambhar Salt Lake.</title>
        <authorList>
            <person name="Jiya N."/>
            <person name="Kajale S."/>
            <person name="Sharma A."/>
        </authorList>
    </citation>
    <scope>NUCLEOTIDE SEQUENCE [LARGE SCALE GENOMIC DNA]</scope>
    <source>
        <strain evidence="6">LS1_29</strain>
    </source>
</reference>
<organism evidence="5 6">
    <name type="scientific">Lipingzhangella rawalii</name>
    <dbReference type="NCBI Taxonomy" id="2055835"/>
    <lineage>
        <taxon>Bacteria</taxon>
        <taxon>Bacillati</taxon>
        <taxon>Actinomycetota</taxon>
        <taxon>Actinomycetes</taxon>
        <taxon>Streptosporangiales</taxon>
        <taxon>Nocardiopsidaceae</taxon>
        <taxon>Lipingzhangella</taxon>
    </lineage>
</organism>